<dbReference type="Proteomes" id="UP000649617">
    <property type="component" value="Unassembled WGS sequence"/>
</dbReference>
<accession>A0A812NBC2</accession>
<dbReference type="OrthoDB" id="406033at2759"/>
<keyword evidence="2" id="KW-1185">Reference proteome</keyword>
<proteinExistence type="predicted"/>
<protein>
    <submittedName>
        <fullName evidence="1">Uncharacterized protein</fullName>
    </submittedName>
</protein>
<reference evidence="1" key="1">
    <citation type="submission" date="2021-02" db="EMBL/GenBank/DDBJ databases">
        <authorList>
            <person name="Dougan E. K."/>
            <person name="Rhodes N."/>
            <person name="Thang M."/>
            <person name="Chan C."/>
        </authorList>
    </citation>
    <scope>NUCLEOTIDE SEQUENCE</scope>
</reference>
<dbReference type="AlphaFoldDB" id="A0A812NBC2"/>
<evidence type="ECO:0000313" key="1">
    <source>
        <dbReference type="EMBL" id="CAE7304915.1"/>
    </source>
</evidence>
<organism evidence="1 2">
    <name type="scientific">Symbiodinium pilosum</name>
    <name type="common">Dinoflagellate</name>
    <dbReference type="NCBI Taxonomy" id="2952"/>
    <lineage>
        <taxon>Eukaryota</taxon>
        <taxon>Sar</taxon>
        <taxon>Alveolata</taxon>
        <taxon>Dinophyceae</taxon>
        <taxon>Suessiales</taxon>
        <taxon>Symbiodiniaceae</taxon>
        <taxon>Symbiodinium</taxon>
    </lineage>
</organism>
<sequence length="260" mass="29418">AEFARDEEILQQALRLPNMSKQTANLMSFLPLHVGMRCKMTKKIMAPELAQECPCEVLQINFHPDERLDCVPQSILRIEDSAEKRRGIWHLEPTSDDFTTSVRRGGQFWVNVTRAQFGLAPSKAGTYNNLQGKTIREADGTPLGHRIDFTKPHYFNEDEYMQHVSMTLGRARSLRWSLFRNLPTTSDGDVDFTVFENGLLVLPLSVVDNNFVFFLVQKIFHDLSLGNRPSGTASASLELAKKRVRDAALMTDDAFFSAHG</sequence>
<name>A0A812NBC2_SYMPI</name>
<comment type="caution">
    <text evidence="1">The sequence shown here is derived from an EMBL/GenBank/DDBJ whole genome shotgun (WGS) entry which is preliminary data.</text>
</comment>
<gene>
    <name evidence="1" type="ORF">SPIL2461_LOCUS6892</name>
</gene>
<feature type="non-terminal residue" evidence="1">
    <location>
        <position position="1"/>
    </location>
</feature>
<evidence type="ECO:0000313" key="2">
    <source>
        <dbReference type="Proteomes" id="UP000649617"/>
    </source>
</evidence>
<feature type="non-terminal residue" evidence="1">
    <location>
        <position position="260"/>
    </location>
</feature>
<dbReference type="EMBL" id="CAJNIZ010010706">
    <property type="protein sequence ID" value="CAE7304915.1"/>
    <property type="molecule type" value="Genomic_DNA"/>
</dbReference>